<gene>
    <name evidence="3" type="ORF">ACT75_11515</name>
    <name evidence="4" type="ORF">FXB79_06945</name>
</gene>
<keyword evidence="2" id="KW-0812">Transmembrane</keyword>
<dbReference type="GO" id="GO:0016020">
    <property type="term" value="C:membrane"/>
    <property type="evidence" value="ECO:0007669"/>
    <property type="project" value="InterPro"/>
</dbReference>
<keyword evidence="2" id="KW-0472">Membrane</keyword>
<dbReference type="EMBL" id="CP012959">
    <property type="protein sequence ID" value="AMQ95096.1"/>
    <property type="molecule type" value="Genomic_DNA"/>
</dbReference>
<dbReference type="Proteomes" id="UP000072236">
    <property type="component" value="Chromosome"/>
</dbReference>
<keyword evidence="2" id="KW-0449">Lipoprotein</keyword>
<dbReference type="PANTHER" id="PTHR30203">
    <property type="entry name" value="OUTER MEMBRANE CATION EFFLUX PROTEIN"/>
    <property type="match status" value="1"/>
</dbReference>
<dbReference type="AlphaFoldDB" id="A0AAC8Y243"/>
<dbReference type="NCBIfam" id="TIGR01845">
    <property type="entry name" value="outer_NodT"/>
    <property type="match status" value="1"/>
</dbReference>
<protein>
    <submittedName>
        <fullName evidence="4">TolC family protein</fullName>
    </submittedName>
</protein>
<evidence type="ECO:0000313" key="6">
    <source>
        <dbReference type="Proteomes" id="UP000323012"/>
    </source>
</evidence>
<organism evidence="3 5">
    <name type="scientific">Aggregatibacter actinomycetemcomitans</name>
    <name type="common">Actinobacillus actinomycetemcomitans</name>
    <name type="synonym">Haemophilus actinomycetemcomitans</name>
    <dbReference type="NCBI Taxonomy" id="714"/>
    <lineage>
        <taxon>Bacteria</taxon>
        <taxon>Pseudomonadati</taxon>
        <taxon>Pseudomonadota</taxon>
        <taxon>Gammaproteobacteria</taxon>
        <taxon>Pasteurellales</taxon>
        <taxon>Pasteurellaceae</taxon>
        <taxon>Aggregatibacter</taxon>
    </lineage>
</organism>
<dbReference type="GO" id="GO:0015562">
    <property type="term" value="F:efflux transmembrane transporter activity"/>
    <property type="evidence" value="ECO:0007669"/>
    <property type="project" value="InterPro"/>
</dbReference>
<dbReference type="KEGG" id="aact:ACT75_11515"/>
<dbReference type="Proteomes" id="UP000323012">
    <property type="component" value="Unassembled WGS sequence"/>
</dbReference>
<evidence type="ECO:0000256" key="2">
    <source>
        <dbReference type="RuleBase" id="RU362097"/>
    </source>
</evidence>
<dbReference type="RefSeq" id="WP_005543406.1">
    <property type="nucleotide sequence ID" value="NZ_CP012959.1"/>
</dbReference>
<reference evidence="3 5" key="1">
    <citation type="submission" date="2015-10" db="EMBL/GenBank/DDBJ databases">
        <title>Tn-seq of a polymicrobial infection.</title>
        <authorList>
            <person name="Stacy A."/>
            <person name="Rumbaugh K.P."/>
            <person name="Whiteley M."/>
        </authorList>
    </citation>
    <scope>NUCLEOTIDE SEQUENCE [LARGE SCALE GENOMIC DNA]</scope>
    <source>
        <strain evidence="3 5">624</strain>
    </source>
</reference>
<name>A0AAC8Y243_AGGAC</name>
<dbReference type="EMBL" id="VSED01000016">
    <property type="protein sequence ID" value="TYA38813.1"/>
    <property type="molecule type" value="Genomic_DNA"/>
</dbReference>
<dbReference type="Gene3D" id="1.20.1600.10">
    <property type="entry name" value="Outer membrane efflux proteins (OEP)"/>
    <property type="match status" value="1"/>
</dbReference>
<accession>A0AAC8Y243</accession>
<dbReference type="SUPFAM" id="SSF56954">
    <property type="entry name" value="Outer membrane efflux proteins (OEP)"/>
    <property type="match status" value="1"/>
</dbReference>
<evidence type="ECO:0000313" key="3">
    <source>
        <dbReference type="EMBL" id="AMQ95096.1"/>
    </source>
</evidence>
<dbReference type="InterPro" id="IPR010131">
    <property type="entry name" value="MdtP/NodT-like"/>
</dbReference>
<dbReference type="Gene3D" id="2.20.200.10">
    <property type="entry name" value="Outer membrane efflux proteins (OEP)"/>
    <property type="match status" value="1"/>
</dbReference>
<sequence length="472" mass="52056">MENKFAFKFTFIAAFITLTACTTNVDLSSKVEMPAQFEQTQNATTSKNIQEIARWWQNWRDPQLTRLIELGLQNNLDIEIAKARLQEAQANSRYTQADLGPKVGAQGSAGMIHSHVENPLTQRTYDRSGNVQYAGITASWELDFFGKKRSDRDAAQAAVLAAQQQVYAAQMLVAGQIAESYSNIVALHQQNALLQQNETYLRRLKGYAEGRFRAGQANANDVLQVESRISAVQAQQATLNAQIAGNERAIAILIGKPPQGFRLNKSAVDFLGVLPPAPHGVMPSDVLERRPDLRAYRAQVQALAAKLASAKADLYPHFEIQFLGQTGRIDINTDIPDLKGWGNLLSLDISLPIFTNGRIQANIDAADARLKAALLQYDKGLLQALADVDNSYQAQAALNRQTQLLQTACQQAQKQANNAEKLFNYGEKTLDNDLTARLTALDYQNQLIQSRLAGAKNLISLYKALGGGWSER</sequence>
<dbReference type="Pfam" id="PF02321">
    <property type="entry name" value="OEP"/>
    <property type="match status" value="2"/>
</dbReference>
<dbReference type="InterPro" id="IPR003423">
    <property type="entry name" value="OMP_efflux"/>
</dbReference>
<evidence type="ECO:0000313" key="5">
    <source>
        <dbReference type="Proteomes" id="UP000072236"/>
    </source>
</evidence>
<comment type="similarity">
    <text evidence="1 2">Belongs to the outer membrane factor (OMF) (TC 1.B.17) family.</text>
</comment>
<evidence type="ECO:0000256" key="1">
    <source>
        <dbReference type="ARBA" id="ARBA00007613"/>
    </source>
</evidence>
<dbReference type="PROSITE" id="PS51257">
    <property type="entry name" value="PROKAR_LIPOPROTEIN"/>
    <property type="match status" value="1"/>
</dbReference>
<evidence type="ECO:0000313" key="4">
    <source>
        <dbReference type="EMBL" id="TYA38813.1"/>
    </source>
</evidence>
<reference evidence="4 6" key="2">
    <citation type="submission" date="2019-08" db="EMBL/GenBank/DDBJ databases">
        <title>Whole genome sequencing of Aggregatibacter actinomycetemcomitans cultured from blood stream infections in Denmark reveals a novel phylogenetic lineage expressing serotype a membrane O polysaccharide.</title>
        <authorList>
            <person name="Nedergaard S."/>
            <person name="Kobel C.M."/>
            <person name="Nielsen M.B."/>
            <person name="Moeller R.T."/>
            <person name="Jensen A.B."/>
            <person name="Noerskov-Lauritsen N."/>
        </authorList>
    </citation>
    <scope>NUCLEOTIDE SEQUENCE [LARGE SCALE GENOMIC DNA]</scope>
    <source>
        <strain evidence="4 6">PN_563</strain>
    </source>
</reference>
<proteinExistence type="inferred from homology"/>